<dbReference type="AlphaFoldDB" id="G9NF45"/>
<keyword evidence="2" id="KW-1185">Reference proteome</keyword>
<comment type="caution">
    <text evidence="1">The sequence shown here is derived from an EMBL/GenBank/DDBJ whole genome shotgun (WGS) entry which is preliminary data.</text>
</comment>
<name>G9NF45_HYPAI</name>
<dbReference type="EMBL" id="ABDG02000013">
    <property type="protein sequence ID" value="EHK50563.1"/>
    <property type="molecule type" value="Genomic_DNA"/>
</dbReference>
<evidence type="ECO:0000313" key="2">
    <source>
        <dbReference type="Proteomes" id="UP000005426"/>
    </source>
</evidence>
<reference evidence="1 2" key="1">
    <citation type="journal article" date="2011" name="Genome Biol.">
        <title>Comparative genome sequence analysis underscores mycoparasitism as the ancestral life style of Trichoderma.</title>
        <authorList>
            <person name="Kubicek C.P."/>
            <person name="Herrera-Estrella A."/>
            <person name="Seidl-Seiboth V."/>
            <person name="Martinez D.A."/>
            <person name="Druzhinina I.S."/>
            <person name="Thon M."/>
            <person name="Zeilinger S."/>
            <person name="Casas-Flores S."/>
            <person name="Horwitz B.A."/>
            <person name="Mukherjee P.K."/>
            <person name="Mukherjee M."/>
            <person name="Kredics L."/>
            <person name="Alcaraz L.D."/>
            <person name="Aerts A."/>
            <person name="Antal Z."/>
            <person name="Atanasova L."/>
            <person name="Cervantes-Badillo M.G."/>
            <person name="Challacombe J."/>
            <person name="Chertkov O."/>
            <person name="McCluskey K."/>
            <person name="Coulpier F."/>
            <person name="Deshpande N."/>
            <person name="von Doehren H."/>
            <person name="Ebbole D.J."/>
            <person name="Esquivel-Naranjo E.U."/>
            <person name="Fekete E."/>
            <person name="Flipphi M."/>
            <person name="Glaser F."/>
            <person name="Gomez-Rodriguez E.Y."/>
            <person name="Gruber S."/>
            <person name="Han C."/>
            <person name="Henrissat B."/>
            <person name="Hermosa R."/>
            <person name="Hernandez-Onate M."/>
            <person name="Karaffa L."/>
            <person name="Kosti I."/>
            <person name="Le Crom S."/>
            <person name="Lindquist E."/>
            <person name="Lucas S."/>
            <person name="Luebeck M."/>
            <person name="Luebeck P.S."/>
            <person name="Margeot A."/>
            <person name="Metz B."/>
            <person name="Misra M."/>
            <person name="Nevalainen H."/>
            <person name="Omann M."/>
            <person name="Packer N."/>
            <person name="Perrone G."/>
            <person name="Uresti-Rivera E.E."/>
            <person name="Salamov A."/>
            <person name="Schmoll M."/>
            <person name="Seiboth B."/>
            <person name="Shapiro H."/>
            <person name="Sukno S."/>
            <person name="Tamayo-Ramos J.A."/>
            <person name="Tisch D."/>
            <person name="Wiest A."/>
            <person name="Wilkinson H.H."/>
            <person name="Zhang M."/>
            <person name="Coutinho P.M."/>
            <person name="Kenerley C.M."/>
            <person name="Monte E."/>
            <person name="Baker S.E."/>
            <person name="Grigoriev I.V."/>
        </authorList>
    </citation>
    <scope>NUCLEOTIDE SEQUENCE [LARGE SCALE GENOMIC DNA]</scope>
    <source>
        <strain evidence="2">ATCC 20476 / IMI 206040</strain>
    </source>
</reference>
<dbReference type="Proteomes" id="UP000005426">
    <property type="component" value="Unassembled WGS sequence"/>
</dbReference>
<dbReference type="HOGENOM" id="CLU_2776245_0_0_1"/>
<proteinExistence type="predicted"/>
<accession>G9NF45</accession>
<organism evidence="1 2">
    <name type="scientific">Hypocrea atroviridis (strain ATCC 20476 / IMI 206040)</name>
    <name type="common">Trichoderma atroviride</name>
    <dbReference type="NCBI Taxonomy" id="452589"/>
    <lineage>
        <taxon>Eukaryota</taxon>
        <taxon>Fungi</taxon>
        <taxon>Dikarya</taxon>
        <taxon>Ascomycota</taxon>
        <taxon>Pezizomycotina</taxon>
        <taxon>Sordariomycetes</taxon>
        <taxon>Hypocreomycetidae</taxon>
        <taxon>Hypocreales</taxon>
        <taxon>Hypocreaceae</taxon>
        <taxon>Trichoderma</taxon>
    </lineage>
</organism>
<sequence length="69" mass="7908">MARVRGKRKLGWRALMLVPRFIKDPEIRTSASFHSIVSKQQHRVIIQPYLATLCNNAIQPATHSIIDDI</sequence>
<evidence type="ECO:0000313" key="1">
    <source>
        <dbReference type="EMBL" id="EHK50563.1"/>
    </source>
</evidence>
<gene>
    <name evidence="1" type="ORF">TRIATDRAFT_288813</name>
</gene>
<protein>
    <submittedName>
        <fullName evidence="1">Uncharacterized protein</fullName>
    </submittedName>
</protein>